<feature type="transmembrane region" description="Helical" evidence="1">
    <location>
        <begin position="224"/>
        <end position="242"/>
    </location>
</feature>
<proteinExistence type="predicted"/>
<name>A0A8H5HI63_9AGAR</name>
<dbReference type="AlphaFoldDB" id="A0A8H5HI63"/>
<dbReference type="EMBL" id="JAACJP010000006">
    <property type="protein sequence ID" value="KAF5383759.1"/>
    <property type="molecule type" value="Genomic_DNA"/>
</dbReference>
<reference evidence="2 3" key="1">
    <citation type="journal article" date="2020" name="ISME J.">
        <title>Uncovering the hidden diversity of litter-decomposition mechanisms in mushroom-forming fungi.</title>
        <authorList>
            <person name="Floudas D."/>
            <person name="Bentzer J."/>
            <person name="Ahren D."/>
            <person name="Johansson T."/>
            <person name="Persson P."/>
            <person name="Tunlid A."/>
        </authorList>
    </citation>
    <scope>NUCLEOTIDE SEQUENCE [LARGE SCALE GENOMIC DNA]</scope>
    <source>
        <strain evidence="2 3">CBS 661.87</strain>
    </source>
</reference>
<feature type="transmembrane region" description="Helical" evidence="1">
    <location>
        <begin position="178"/>
        <end position="197"/>
    </location>
</feature>
<feature type="transmembrane region" description="Helical" evidence="1">
    <location>
        <begin position="121"/>
        <end position="142"/>
    </location>
</feature>
<keyword evidence="3" id="KW-1185">Reference proteome</keyword>
<keyword evidence="1" id="KW-1133">Transmembrane helix</keyword>
<feature type="transmembrane region" description="Helical" evidence="1">
    <location>
        <begin position="154"/>
        <end position="172"/>
    </location>
</feature>
<feature type="transmembrane region" description="Helical" evidence="1">
    <location>
        <begin position="12"/>
        <end position="32"/>
    </location>
</feature>
<dbReference type="Proteomes" id="UP000565441">
    <property type="component" value="Unassembled WGS sequence"/>
</dbReference>
<gene>
    <name evidence="2" type="ORF">D9615_003508</name>
</gene>
<evidence type="ECO:0000256" key="1">
    <source>
        <dbReference type="SAM" id="Phobius"/>
    </source>
</evidence>
<evidence type="ECO:0000313" key="2">
    <source>
        <dbReference type="EMBL" id="KAF5383759.1"/>
    </source>
</evidence>
<dbReference type="OrthoDB" id="3339358at2759"/>
<comment type="caution">
    <text evidence="2">The sequence shown here is derived from an EMBL/GenBank/DDBJ whole genome shotgun (WGS) entry which is preliminary data.</text>
</comment>
<evidence type="ECO:0000313" key="3">
    <source>
        <dbReference type="Proteomes" id="UP000565441"/>
    </source>
</evidence>
<accession>A0A8H5HI63</accession>
<keyword evidence="1" id="KW-0812">Transmembrane</keyword>
<keyword evidence="1" id="KW-0472">Membrane</keyword>
<organism evidence="2 3">
    <name type="scientific">Tricholomella constricta</name>
    <dbReference type="NCBI Taxonomy" id="117010"/>
    <lineage>
        <taxon>Eukaryota</taxon>
        <taxon>Fungi</taxon>
        <taxon>Dikarya</taxon>
        <taxon>Basidiomycota</taxon>
        <taxon>Agaricomycotina</taxon>
        <taxon>Agaricomycetes</taxon>
        <taxon>Agaricomycetidae</taxon>
        <taxon>Agaricales</taxon>
        <taxon>Tricholomatineae</taxon>
        <taxon>Lyophyllaceae</taxon>
        <taxon>Tricholomella</taxon>
    </lineage>
</organism>
<protein>
    <submittedName>
        <fullName evidence="2">Uncharacterized protein</fullName>
    </submittedName>
</protein>
<sequence>MSMRQSTEKTEHWLRVFTACGPLLPSLISWFFPSLTIPHFTPRQFIYENDLLPFLFAIWAKPTSFSGHLSRIIQAKFLWLLPASTFRYYQLWIFTATLRTAVGHLLTRSVGWAYPQFFGHWALYEICGGYGPSIVIYIFLFGGPDIIKALFKRLLKAGELILLVSFCAVLCWLDNAPWTYGVAVLGAGGVSLVNWALRMVRNRPKQHPMLPDGQLQNCPPKFRTILVCAVLALLALSFPYAIQNRMATFIPTDMPPAPSAGSPLLEVLILSFPRPNVSASTAIMTSTINSFIPHLSSDVVLSVFTHSISHKAFDNVRTVFASTNVTFYVDTDSHPDSVSGQYLHIAEAFRWSTEQSVKAEWVMLVEDDFPICGGERGWDAVRRVMQILESTRSPSTKALNRQGGFVGTGGSGLIFHRTMLPVLILLMRTHAETASRLSPTTVRRPADLVMQDCLLGADPLCPQKPEGGGLVITSRMVMDHIGGMATTNQNKAFNDDKWRCGWRHPFHGRRQVEVVVV</sequence>